<proteinExistence type="predicted"/>
<keyword evidence="2" id="KW-1185">Reference proteome</keyword>
<dbReference type="RefSeq" id="WP_045468938.1">
    <property type="nucleotide sequence ID" value="NZ_BBLT01000013.1"/>
</dbReference>
<organism evidence="1 2">
    <name type="scientific">Sporocytophaga myxococcoides</name>
    <dbReference type="NCBI Taxonomy" id="153721"/>
    <lineage>
        <taxon>Bacteria</taxon>
        <taxon>Pseudomonadati</taxon>
        <taxon>Bacteroidota</taxon>
        <taxon>Cytophagia</taxon>
        <taxon>Cytophagales</taxon>
        <taxon>Cytophagaceae</taxon>
        <taxon>Sporocytophaga</taxon>
    </lineage>
</organism>
<dbReference type="Pfam" id="PF21857">
    <property type="entry name" value="DUF6913"/>
    <property type="match status" value="1"/>
</dbReference>
<sequence length="172" mass="19946">MIKKLFLRLRTYYYRKNNKAKRKSLSYEESSTVGILISNENPKGNEMISQFVKSLIKEGKKVVIICNSMTNNCAFDFPFTRISFSDIKWNGTYRDEKINNFIKTEFDYLYSINISPFLPFENILSASKAKCRLGIFSENNKNILEVMAELKKGEGIEALIGLMEICTKKFRS</sequence>
<comment type="caution">
    <text evidence="1">The sequence shown here is derived from an EMBL/GenBank/DDBJ whole genome shotgun (WGS) entry which is preliminary data.</text>
</comment>
<gene>
    <name evidence="1" type="ORF">MYP_4691</name>
</gene>
<dbReference type="EMBL" id="BBLT01000013">
    <property type="protein sequence ID" value="GAL87461.1"/>
    <property type="molecule type" value="Genomic_DNA"/>
</dbReference>
<accession>A0A098LKE0</accession>
<dbReference type="STRING" id="153721.MYP_4691"/>
<reference evidence="1 2" key="1">
    <citation type="submission" date="2014-09" db="EMBL/GenBank/DDBJ databases">
        <title>Sporocytophaga myxococcoides PG-01 genome sequencing.</title>
        <authorList>
            <person name="Liu L."/>
            <person name="Gao P.J."/>
            <person name="Chen G.J."/>
            <person name="Wang L.S."/>
        </authorList>
    </citation>
    <scope>NUCLEOTIDE SEQUENCE [LARGE SCALE GENOMIC DNA]</scope>
    <source>
        <strain evidence="1 2">PG-01</strain>
    </source>
</reference>
<name>A0A098LKE0_9BACT</name>
<dbReference type="eggNOG" id="ENOG5032VDK">
    <property type="taxonomic scope" value="Bacteria"/>
</dbReference>
<dbReference type="InterPro" id="IPR054207">
    <property type="entry name" value="DUF6913"/>
</dbReference>
<protein>
    <submittedName>
        <fullName evidence="1">Uncharacterized protein</fullName>
    </submittedName>
</protein>
<dbReference type="AlphaFoldDB" id="A0A098LKE0"/>
<evidence type="ECO:0000313" key="1">
    <source>
        <dbReference type="EMBL" id="GAL87461.1"/>
    </source>
</evidence>
<dbReference type="Proteomes" id="UP000030185">
    <property type="component" value="Unassembled WGS sequence"/>
</dbReference>
<dbReference type="OrthoDB" id="980624at2"/>
<evidence type="ECO:0000313" key="2">
    <source>
        <dbReference type="Proteomes" id="UP000030185"/>
    </source>
</evidence>